<evidence type="ECO:0000313" key="3">
    <source>
        <dbReference type="EMBL" id="MBY4638278.1"/>
    </source>
</evidence>
<gene>
    <name evidence="3" type="ORF">K5P26_14120</name>
</gene>
<dbReference type="Proteomes" id="UP001166571">
    <property type="component" value="Unassembled WGS sequence"/>
</dbReference>
<feature type="transmembrane region" description="Helical" evidence="1">
    <location>
        <begin position="124"/>
        <end position="147"/>
    </location>
</feature>
<evidence type="ECO:0000259" key="2">
    <source>
        <dbReference type="Pfam" id="PF00892"/>
    </source>
</evidence>
<dbReference type="Pfam" id="PF00892">
    <property type="entry name" value="EamA"/>
    <property type="match status" value="1"/>
</dbReference>
<accession>A0ABS7MH47</accession>
<feature type="transmembrane region" description="Helical" evidence="1">
    <location>
        <begin position="259"/>
        <end position="276"/>
    </location>
</feature>
<feature type="transmembrane region" description="Helical" evidence="1">
    <location>
        <begin position="234"/>
        <end position="253"/>
    </location>
</feature>
<evidence type="ECO:0000256" key="1">
    <source>
        <dbReference type="SAM" id="Phobius"/>
    </source>
</evidence>
<comment type="caution">
    <text evidence="3">The sequence shown here is derived from an EMBL/GenBank/DDBJ whole genome shotgun (WGS) entry which is preliminary data.</text>
</comment>
<reference evidence="3" key="1">
    <citation type="submission" date="2021-08" db="EMBL/GenBank/DDBJ databases">
        <title>Sphingopyxis panaciterrulae sp. nov., isolated from the surface water of the Yellow Sea.</title>
        <authorList>
            <person name="Gao Z."/>
            <person name="Zhang D."/>
            <person name="Zhang A."/>
        </authorList>
    </citation>
    <scope>NUCLEOTIDE SEQUENCE</scope>
    <source>
        <strain evidence="3">XHP0097</strain>
    </source>
</reference>
<dbReference type="EMBL" id="JAILXK010000002">
    <property type="protein sequence ID" value="MBY4638278.1"/>
    <property type="molecule type" value="Genomic_DNA"/>
</dbReference>
<sequence length="303" mass="31616">MNPIWLPAALFGGLFQAWRTALQQRLRAELSVSGAVLVRYLFGLPFACLFAAAWLAILGAPVPPLTTAFLAYSSAGAVTQMAGTVLLILSFGHRGFVAGTAFSKTEAIQVALVTALFLDEQLPLLAWAGIIVGVTGVLILALVGQGVTARQAWKAFRQPAALCGLGAGSMFACAAITIKLATAELSGVDTVGSALVALVVVMAIQSSLHLAWASLSDRETLRGVKRSFRTSGQVGLLSALGSACWYIGFAAAPAALVRIVGQVEVIFTIAFARYYLRDKVRVQEILGLLLVAAGVIMALLAAA</sequence>
<keyword evidence="1" id="KW-0472">Membrane</keyword>
<evidence type="ECO:0000313" key="4">
    <source>
        <dbReference type="Proteomes" id="UP001166571"/>
    </source>
</evidence>
<feature type="transmembrane region" description="Helical" evidence="1">
    <location>
        <begin position="190"/>
        <end position="213"/>
    </location>
</feature>
<dbReference type="InterPro" id="IPR000620">
    <property type="entry name" value="EamA_dom"/>
</dbReference>
<keyword evidence="1" id="KW-0812">Transmembrane</keyword>
<dbReference type="SUPFAM" id="SSF103481">
    <property type="entry name" value="Multidrug resistance efflux transporter EmrE"/>
    <property type="match status" value="2"/>
</dbReference>
<protein>
    <submittedName>
        <fullName evidence="3">DMT family transporter</fullName>
    </submittedName>
</protein>
<dbReference type="InterPro" id="IPR037185">
    <property type="entry name" value="EmrE-like"/>
</dbReference>
<name>A0ABS7MH47_9SPHN</name>
<proteinExistence type="predicted"/>
<keyword evidence="4" id="KW-1185">Reference proteome</keyword>
<keyword evidence="1" id="KW-1133">Transmembrane helix</keyword>
<feature type="transmembrane region" description="Helical" evidence="1">
    <location>
        <begin position="39"/>
        <end position="57"/>
    </location>
</feature>
<feature type="transmembrane region" description="Helical" evidence="1">
    <location>
        <begin position="159"/>
        <end position="178"/>
    </location>
</feature>
<feature type="transmembrane region" description="Helical" evidence="1">
    <location>
        <begin position="69"/>
        <end position="91"/>
    </location>
</feature>
<feature type="transmembrane region" description="Helical" evidence="1">
    <location>
        <begin position="285"/>
        <end position="302"/>
    </location>
</feature>
<organism evidence="3 4">
    <name type="scientific">Sphingopyxis jiangsuensis</name>
    <dbReference type="NCBI Taxonomy" id="2871171"/>
    <lineage>
        <taxon>Bacteria</taxon>
        <taxon>Pseudomonadati</taxon>
        <taxon>Pseudomonadota</taxon>
        <taxon>Alphaproteobacteria</taxon>
        <taxon>Sphingomonadales</taxon>
        <taxon>Sphingomonadaceae</taxon>
        <taxon>Sphingopyxis</taxon>
    </lineage>
</organism>
<feature type="domain" description="EamA" evidence="2">
    <location>
        <begin position="160"/>
        <end position="299"/>
    </location>
</feature>
<dbReference type="RefSeq" id="WP_222137244.1">
    <property type="nucleotide sequence ID" value="NZ_JAILXK010000002.1"/>
</dbReference>